<accession>A0A485KYI7</accession>
<organism evidence="2 3">
    <name type="scientific">Aphanomyces stellatus</name>
    <dbReference type="NCBI Taxonomy" id="120398"/>
    <lineage>
        <taxon>Eukaryota</taxon>
        <taxon>Sar</taxon>
        <taxon>Stramenopiles</taxon>
        <taxon>Oomycota</taxon>
        <taxon>Saprolegniomycetes</taxon>
        <taxon>Saprolegniales</taxon>
        <taxon>Verrucalvaceae</taxon>
        <taxon>Aphanomyces</taxon>
    </lineage>
</organism>
<dbReference type="AlphaFoldDB" id="A0A485KYI7"/>
<name>A0A485KYI7_9STRA</name>
<dbReference type="Proteomes" id="UP000332933">
    <property type="component" value="Unassembled WGS sequence"/>
</dbReference>
<dbReference type="Gene3D" id="1.25.40.10">
    <property type="entry name" value="Tetratricopeptide repeat domain"/>
    <property type="match status" value="2"/>
</dbReference>
<dbReference type="SUPFAM" id="SSF52047">
    <property type="entry name" value="RNI-like"/>
    <property type="match status" value="1"/>
</dbReference>
<dbReference type="Gene3D" id="3.80.10.10">
    <property type="entry name" value="Ribonuclease Inhibitor"/>
    <property type="match status" value="1"/>
</dbReference>
<keyword evidence="3" id="KW-1185">Reference proteome</keyword>
<gene>
    <name evidence="2" type="primary">Aste57867_13253</name>
    <name evidence="1" type="ORF">As57867_013204</name>
    <name evidence="2" type="ORF">ASTE57867_13253</name>
</gene>
<reference evidence="2 3" key="1">
    <citation type="submission" date="2019-03" db="EMBL/GenBank/DDBJ databases">
        <authorList>
            <person name="Gaulin E."/>
            <person name="Dumas B."/>
        </authorList>
    </citation>
    <scope>NUCLEOTIDE SEQUENCE [LARGE SCALE GENOMIC DNA]</scope>
    <source>
        <strain evidence="2">CBS 568.67</strain>
    </source>
</reference>
<evidence type="ECO:0000313" key="1">
    <source>
        <dbReference type="EMBL" id="KAF0695946.1"/>
    </source>
</evidence>
<dbReference type="InterPro" id="IPR032675">
    <property type="entry name" value="LRR_dom_sf"/>
</dbReference>
<reference evidence="1" key="2">
    <citation type="submission" date="2019-06" db="EMBL/GenBank/DDBJ databases">
        <title>Genomics analysis of Aphanomyces spp. identifies a new class of oomycete effector associated with host adaptation.</title>
        <authorList>
            <person name="Gaulin E."/>
        </authorList>
    </citation>
    <scope>NUCLEOTIDE SEQUENCE</scope>
    <source>
        <strain evidence="1">CBS 578.67</strain>
    </source>
</reference>
<dbReference type="InterPro" id="IPR011990">
    <property type="entry name" value="TPR-like_helical_dom_sf"/>
</dbReference>
<sequence length="944" mass="106738">MSMTSAPKPLPAHLLLHVALWIEDAHTFVSFLEALEDDLGPLEPFWQLHRQVQDSTSWWPKLQLTTIVASTLPHIEAIAKHYTYVVNRSGDYDVEWVQRHVPGTAKLSWNWFPDLAFARLSISIDEWYAQWASLSNEMTHIEWRGRYYQEPTHLVPLLPRFQNLIQLTLFGMLGAALCDPIFTWLAASTVTDLRLGCFARATFVSASMLNHMKRWIKTQPVRTFSVHRWAFGGTVSDALKIEFFQVEFHCPSLEEELAWHDDCGFDSLQIPLEKIPARRLIFHDANLSSTMMLNLAAGLVDSQVEKLEMHGQVLDKCNWPGRRADLWRKLGSKFSPTPLRSLNLENCNLCDAEMIFVAKGLQECNALETLYLAGNKLDIDSALATLVFSPPTLRRVNFGKTEMELDSLDLLRSFALHRQIVELTVASTLEGTPDIGGHDIWVVIPVLFIRTKMILFRIPPCFMILYPVFQNTSQIRFFPKISILHVPLQLPISSSVETMWATRCFLALSSAAYLTLSADVTEIDVLPLMPLKLYQLPRMRWTDLSRLLGFQTSGKMLVDKPMETMLGKLNVPKEDAAAFAKLSSDEVKSLYGDDEFLPEKDVWVAMDLIQEHDFPAAIELLEHVKGSVERRFGTKHPLYANALADLGYAYMEQKDYIKSNALLVEAMYLDEQLQETYGVYNTAASVNLMATSALRSGLGNFEALSAAYESAFDALHKESNSAQFEILMNLANMYRLHWLPLRAINMFKLARQFVPANPSAQYADLLLGLGVSYLMEGEFHQAHDVLTKSLDMYTLVRDQPTLAAGSKASEWEASYFLATAQMRLHKHATALTQLQSLRKKQLPPLPAFPDAHAVLMTSIGHCLGEMGYTDQAIGMLEAAKSLLVAHERDAVNPLFVPYIHLKIDHWLAMLWQTDEAKHEAAYNRVTSLFGDQHALALLHKSTAI</sequence>
<dbReference type="OrthoDB" id="66424at2759"/>
<protein>
    <submittedName>
        <fullName evidence="2">Aste57867_13253 protein</fullName>
    </submittedName>
</protein>
<dbReference type="SUPFAM" id="SSF48452">
    <property type="entry name" value="TPR-like"/>
    <property type="match status" value="1"/>
</dbReference>
<dbReference type="EMBL" id="VJMH01005441">
    <property type="protein sequence ID" value="KAF0695946.1"/>
    <property type="molecule type" value="Genomic_DNA"/>
</dbReference>
<evidence type="ECO:0000313" key="3">
    <source>
        <dbReference type="Proteomes" id="UP000332933"/>
    </source>
</evidence>
<evidence type="ECO:0000313" key="2">
    <source>
        <dbReference type="EMBL" id="VFT90093.1"/>
    </source>
</evidence>
<proteinExistence type="predicted"/>
<dbReference type="EMBL" id="CAADRA010005462">
    <property type="protein sequence ID" value="VFT90093.1"/>
    <property type="molecule type" value="Genomic_DNA"/>
</dbReference>